<comment type="caution">
    <text evidence="2">The sequence shown here is derived from an EMBL/GenBank/DDBJ whole genome shotgun (WGS) entry which is preliminary data.</text>
</comment>
<reference evidence="2 3" key="1">
    <citation type="submission" date="2020-06" db="EMBL/GenBank/DDBJ databases">
        <title>Rhizobium sp.nov. isolated from the tomato plant.</title>
        <authorList>
            <person name="Thin K.K."/>
            <person name="Zhang X."/>
            <person name="He S."/>
        </authorList>
    </citation>
    <scope>NUCLEOTIDE SEQUENCE [LARGE SCALE GENOMIC DNA]</scope>
    <source>
        <strain evidence="2 3">DBTS2</strain>
    </source>
</reference>
<organism evidence="2 3">
    <name type="scientific">Mycoplana rhizolycopersici</name>
    <dbReference type="NCBI Taxonomy" id="2746702"/>
    <lineage>
        <taxon>Bacteria</taxon>
        <taxon>Pseudomonadati</taxon>
        <taxon>Pseudomonadota</taxon>
        <taxon>Alphaproteobacteria</taxon>
        <taxon>Hyphomicrobiales</taxon>
        <taxon>Rhizobiaceae</taxon>
        <taxon>Mycoplana</taxon>
    </lineage>
</organism>
<evidence type="ECO:0000313" key="2">
    <source>
        <dbReference type="EMBL" id="NVP57136.1"/>
    </source>
</evidence>
<dbReference type="EMBL" id="JABXYK010000011">
    <property type="protein sequence ID" value="NVP57136.1"/>
    <property type="molecule type" value="Genomic_DNA"/>
</dbReference>
<dbReference type="SUPFAM" id="SSF47090">
    <property type="entry name" value="PGBD-like"/>
    <property type="match status" value="1"/>
</dbReference>
<sequence length="116" mass="12616">MLGYNTGGVDGVFGSRTRGAIAAWQRSAGYAADGYLTRKQFRQLGEAARYAQRRDRQYVARQRAQRDRYYNDGYGVYEGPVGGGYLEGPVGGYYEGPVDGYYGGPSGDLTISGPGY</sequence>
<dbReference type="Pfam" id="PF01471">
    <property type="entry name" value="PG_binding_1"/>
    <property type="match status" value="1"/>
</dbReference>
<gene>
    <name evidence="2" type="ORF">HV823_17910</name>
</gene>
<name>A0ABX2QLD3_9HYPH</name>
<dbReference type="Proteomes" id="UP000659172">
    <property type="component" value="Unassembled WGS sequence"/>
</dbReference>
<accession>A0ABX2QLD3</accession>
<dbReference type="InterPro" id="IPR036366">
    <property type="entry name" value="PGBDSf"/>
</dbReference>
<protein>
    <submittedName>
        <fullName evidence="2">Peptidoglycan-binding protein</fullName>
    </submittedName>
</protein>
<keyword evidence="3" id="KW-1185">Reference proteome</keyword>
<dbReference type="InterPro" id="IPR036365">
    <property type="entry name" value="PGBD-like_sf"/>
</dbReference>
<dbReference type="InterPro" id="IPR002477">
    <property type="entry name" value="Peptidoglycan-bd-like"/>
</dbReference>
<evidence type="ECO:0000313" key="3">
    <source>
        <dbReference type="Proteomes" id="UP000659172"/>
    </source>
</evidence>
<evidence type="ECO:0000259" key="1">
    <source>
        <dbReference type="Pfam" id="PF01471"/>
    </source>
</evidence>
<dbReference type="Gene3D" id="1.10.101.10">
    <property type="entry name" value="PGBD-like superfamily/PGBD"/>
    <property type="match status" value="1"/>
</dbReference>
<proteinExistence type="predicted"/>
<feature type="domain" description="Peptidoglycan binding-like" evidence="1">
    <location>
        <begin position="2"/>
        <end position="44"/>
    </location>
</feature>